<dbReference type="GO" id="GO:0016887">
    <property type="term" value="F:ATP hydrolysis activity"/>
    <property type="evidence" value="ECO:0007669"/>
    <property type="project" value="InterPro"/>
</dbReference>
<dbReference type="GO" id="GO:0046677">
    <property type="term" value="P:response to antibiotic"/>
    <property type="evidence" value="ECO:0007669"/>
    <property type="project" value="UniProtKB-KW"/>
</dbReference>
<evidence type="ECO:0000256" key="1">
    <source>
        <dbReference type="ARBA" id="ARBA00004202"/>
    </source>
</evidence>
<name>A0A840I9I0_9ACTN</name>
<dbReference type="PANTHER" id="PTHR42711:SF17">
    <property type="entry name" value="ABC TRANSPORTER ATP-BINDING PROTEIN"/>
    <property type="match status" value="1"/>
</dbReference>
<dbReference type="Proteomes" id="UP000585272">
    <property type="component" value="Unassembled WGS sequence"/>
</dbReference>
<dbReference type="SUPFAM" id="SSF52540">
    <property type="entry name" value="P-loop containing nucleoside triphosphate hydrolases"/>
    <property type="match status" value="1"/>
</dbReference>
<evidence type="ECO:0000256" key="2">
    <source>
        <dbReference type="ARBA" id="ARBA00022448"/>
    </source>
</evidence>
<keyword evidence="9" id="KW-1185">Reference proteome</keyword>
<dbReference type="SMART" id="SM00382">
    <property type="entry name" value="AAA"/>
    <property type="match status" value="1"/>
</dbReference>
<comment type="caution">
    <text evidence="8">The sequence shown here is derived from an EMBL/GenBank/DDBJ whole genome shotgun (WGS) entry which is preliminary data.</text>
</comment>
<evidence type="ECO:0000256" key="4">
    <source>
        <dbReference type="ARBA" id="ARBA00022840"/>
    </source>
</evidence>
<evidence type="ECO:0000256" key="5">
    <source>
        <dbReference type="ARBA" id="ARBA00023251"/>
    </source>
</evidence>
<dbReference type="InterPro" id="IPR003439">
    <property type="entry name" value="ABC_transporter-like_ATP-bd"/>
</dbReference>
<protein>
    <submittedName>
        <fullName evidence="8">ABC-2 type transport system ATP-binding protein</fullName>
    </submittedName>
</protein>
<keyword evidence="4 8" id="KW-0067">ATP-binding</keyword>
<reference evidence="8 9" key="1">
    <citation type="submission" date="2020-08" db="EMBL/GenBank/DDBJ databases">
        <title>Genomic Encyclopedia of Archaeal and Bacterial Type Strains, Phase II (KMG-II): from individual species to whole genera.</title>
        <authorList>
            <person name="Goeker M."/>
        </authorList>
    </citation>
    <scope>NUCLEOTIDE SEQUENCE [LARGE SCALE GENOMIC DNA]</scope>
    <source>
        <strain evidence="8 9">DSM 23288</strain>
    </source>
</reference>
<keyword evidence="2" id="KW-0813">Transport</keyword>
<sequence>MSNPTPTTAGPAGVEPDGAPRAAAGIELRGLVKRWRSAAGPVDAVRGIDVSIARGETVALLGPNGAGKSTTIDMMLGLAEPDAGTVSVFGMRPAAAIDAGAVGAMLQTGALIRDLTVRELVRMTAALFPVPMDVDEVMALAGIEPIAGQRTNRLSGGQTQRVRAAIALVGDPDLLVLDEPTVALDVEGRHAFWATMRAFAARGKTVVFATHYLDEADAHADRAVLMARGRVVADGPTTEIKARVGSRTIRATLPGADLPALGALPGVVTADRHGDAVILTCSDSDAAIRALLAAHREARDIEISGAGLEQAFLQLTGDDDEGERR</sequence>
<organism evidence="8 9">
    <name type="scientific">Conexibacter arvalis</name>
    <dbReference type="NCBI Taxonomy" id="912552"/>
    <lineage>
        <taxon>Bacteria</taxon>
        <taxon>Bacillati</taxon>
        <taxon>Actinomycetota</taxon>
        <taxon>Thermoleophilia</taxon>
        <taxon>Solirubrobacterales</taxon>
        <taxon>Conexibacteraceae</taxon>
        <taxon>Conexibacter</taxon>
    </lineage>
</organism>
<dbReference type="PROSITE" id="PS50893">
    <property type="entry name" value="ABC_TRANSPORTER_2"/>
    <property type="match status" value="1"/>
</dbReference>
<dbReference type="InterPro" id="IPR003593">
    <property type="entry name" value="AAA+_ATPase"/>
</dbReference>
<evidence type="ECO:0000313" key="9">
    <source>
        <dbReference type="Proteomes" id="UP000585272"/>
    </source>
</evidence>
<dbReference type="EMBL" id="JACHNU010000001">
    <property type="protein sequence ID" value="MBB4660758.1"/>
    <property type="molecule type" value="Genomic_DNA"/>
</dbReference>
<evidence type="ECO:0000256" key="6">
    <source>
        <dbReference type="SAM" id="MobiDB-lite"/>
    </source>
</evidence>
<dbReference type="GO" id="GO:0005524">
    <property type="term" value="F:ATP binding"/>
    <property type="evidence" value="ECO:0007669"/>
    <property type="project" value="UniProtKB-KW"/>
</dbReference>
<dbReference type="InterPro" id="IPR027417">
    <property type="entry name" value="P-loop_NTPase"/>
</dbReference>
<keyword evidence="5" id="KW-0046">Antibiotic resistance</keyword>
<gene>
    <name evidence="8" type="ORF">BDZ31_000331</name>
</gene>
<keyword evidence="3" id="KW-0547">Nucleotide-binding</keyword>
<dbReference type="GO" id="GO:0005886">
    <property type="term" value="C:plasma membrane"/>
    <property type="evidence" value="ECO:0007669"/>
    <property type="project" value="UniProtKB-SubCell"/>
</dbReference>
<feature type="domain" description="ABC transporter" evidence="7">
    <location>
        <begin position="26"/>
        <end position="253"/>
    </location>
</feature>
<dbReference type="AlphaFoldDB" id="A0A840I9I0"/>
<dbReference type="Gene3D" id="3.40.50.300">
    <property type="entry name" value="P-loop containing nucleotide triphosphate hydrolases"/>
    <property type="match status" value="1"/>
</dbReference>
<evidence type="ECO:0000256" key="3">
    <source>
        <dbReference type="ARBA" id="ARBA00022741"/>
    </source>
</evidence>
<feature type="region of interest" description="Disordered" evidence="6">
    <location>
        <begin position="1"/>
        <end position="20"/>
    </location>
</feature>
<dbReference type="PANTHER" id="PTHR42711">
    <property type="entry name" value="ABC TRANSPORTER ATP-BINDING PROTEIN"/>
    <property type="match status" value="1"/>
</dbReference>
<comment type="subcellular location">
    <subcellularLocation>
        <location evidence="1">Cell membrane</location>
        <topology evidence="1">Peripheral membrane protein</topology>
    </subcellularLocation>
</comment>
<dbReference type="CDD" id="cd03230">
    <property type="entry name" value="ABC_DR_subfamily_A"/>
    <property type="match status" value="1"/>
</dbReference>
<accession>A0A840I9I0</accession>
<dbReference type="InterPro" id="IPR050763">
    <property type="entry name" value="ABC_transporter_ATP-binding"/>
</dbReference>
<dbReference type="Pfam" id="PF00005">
    <property type="entry name" value="ABC_tran"/>
    <property type="match status" value="1"/>
</dbReference>
<dbReference type="RefSeq" id="WP_183338352.1">
    <property type="nucleotide sequence ID" value="NZ_JACHNU010000001.1"/>
</dbReference>
<evidence type="ECO:0000313" key="8">
    <source>
        <dbReference type="EMBL" id="MBB4660758.1"/>
    </source>
</evidence>
<evidence type="ECO:0000259" key="7">
    <source>
        <dbReference type="PROSITE" id="PS50893"/>
    </source>
</evidence>
<proteinExistence type="predicted"/>